<keyword evidence="4 11" id="KW-0378">Hydrolase</keyword>
<keyword evidence="8 11" id="KW-0238">DNA-binding</keyword>
<dbReference type="GO" id="GO:0070407">
    <property type="term" value="P:oxidation-dependent protein catabolic process"/>
    <property type="evidence" value="ECO:0007669"/>
    <property type="project" value="UniProtKB-UniRule"/>
</dbReference>
<dbReference type="FunFam" id="3.40.50.300:FF:000021">
    <property type="entry name" value="Lon protease homolog"/>
    <property type="match status" value="1"/>
</dbReference>
<gene>
    <name evidence="11" type="primary">PIM1</name>
    <name evidence="16" type="ORF">DB88DRAFT_509432</name>
</gene>
<dbReference type="Gene3D" id="3.40.50.300">
    <property type="entry name" value="P-loop containing nucleotide triphosphate hydrolases"/>
    <property type="match status" value="1"/>
</dbReference>
<evidence type="ECO:0000256" key="6">
    <source>
        <dbReference type="ARBA" id="ARBA00022840"/>
    </source>
</evidence>
<dbReference type="GO" id="GO:0007005">
    <property type="term" value="P:mitochondrion organization"/>
    <property type="evidence" value="ECO:0007669"/>
    <property type="project" value="TreeGrafter"/>
</dbReference>
<dbReference type="InterPro" id="IPR054594">
    <property type="entry name" value="Lon_lid"/>
</dbReference>
<feature type="active site" evidence="11 12">
    <location>
        <position position="988"/>
    </location>
</feature>
<dbReference type="InterPro" id="IPR027417">
    <property type="entry name" value="P-loop_NTPase"/>
</dbReference>
<evidence type="ECO:0000256" key="4">
    <source>
        <dbReference type="ARBA" id="ARBA00022801"/>
    </source>
</evidence>
<comment type="catalytic activity">
    <reaction evidence="10 11">
        <text>Hydrolysis of proteins in presence of ATP.</text>
        <dbReference type="EC" id="3.4.21.53"/>
    </reaction>
</comment>
<keyword evidence="17" id="KW-1185">Reference proteome</keyword>
<dbReference type="GO" id="GO:0005759">
    <property type="term" value="C:mitochondrial matrix"/>
    <property type="evidence" value="ECO:0007669"/>
    <property type="project" value="UniProtKB-SubCell"/>
</dbReference>
<dbReference type="InterPro" id="IPR003593">
    <property type="entry name" value="AAA+_ATPase"/>
</dbReference>
<dbReference type="InterPro" id="IPR027065">
    <property type="entry name" value="Lon_Prtase"/>
</dbReference>
<evidence type="ECO:0000256" key="3">
    <source>
        <dbReference type="ARBA" id="ARBA00022741"/>
    </source>
</evidence>
<dbReference type="GO" id="GO:0016887">
    <property type="term" value="F:ATP hydrolysis activity"/>
    <property type="evidence" value="ECO:0007669"/>
    <property type="project" value="UniProtKB-UniRule"/>
</dbReference>
<evidence type="ECO:0000256" key="2">
    <source>
        <dbReference type="ARBA" id="ARBA00022670"/>
    </source>
</evidence>
<evidence type="ECO:0000313" key="17">
    <source>
        <dbReference type="Proteomes" id="UP001182556"/>
    </source>
</evidence>
<dbReference type="SUPFAM" id="SSF54211">
    <property type="entry name" value="Ribosomal protein S5 domain 2-like"/>
    <property type="match status" value="1"/>
</dbReference>
<dbReference type="GO" id="GO:0051131">
    <property type="term" value="P:chaperone-mediated protein complex assembly"/>
    <property type="evidence" value="ECO:0007669"/>
    <property type="project" value="UniProtKB-UniRule"/>
</dbReference>
<dbReference type="Gene3D" id="1.20.5.5270">
    <property type="match status" value="1"/>
</dbReference>
<dbReference type="InterPro" id="IPR046336">
    <property type="entry name" value="Lon_prtase_N_sf"/>
</dbReference>
<evidence type="ECO:0000256" key="1">
    <source>
        <dbReference type="ARBA" id="ARBA00004305"/>
    </source>
</evidence>
<dbReference type="AlphaFoldDB" id="A0AAD9L7D5"/>
<dbReference type="InterPro" id="IPR015947">
    <property type="entry name" value="PUA-like_sf"/>
</dbReference>
<dbReference type="SUPFAM" id="SSF88697">
    <property type="entry name" value="PUA domain-like"/>
    <property type="match status" value="1"/>
</dbReference>
<dbReference type="Gene3D" id="2.30.130.40">
    <property type="entry name" value="LON domain-like"/>
    <property type="match status" value="1"/>
</dbReference>
<feature type="compositionally biased region" description="Basic and acidic residues" evidence="13">
    <location>
        <begin position="830"/>
        <end position="861"/>
    </location>
</feature>
<comment type="subunit">
    <text evidence="11">Homohexamer or homoheptamer. Organized in a ring with a central cavity.</text>
</comment>
<dbReference type="SMART" id="SM00464">
    <property type="entry name" value="LON"/>
    <property type="match status" value="1"/>
</dbReference>
<keyword evidence="6 11" id="KW-0067">ATP-binding</keyword>
<dbReference type="GO" id="GO:0003697">
    <property type="term" value="F:single-stranded DNA binding"/>
    <property type="evidence" value="ECO:0007669"/>
    <property type="project" value="TreeGrafter"/>
</dbReference>
<dbReference type="SMART" id="SM00382">
    <property type="entry name" value="AAA"/>
    <property type="match status" value="1"/>
</dbReference>
<comment type="caution">
    <text evidence="16">The sequence shown here is derived from an EMBL/GenBank/DDBJ whole genome shotgun (WGS) entry which is preliminary data.</text>
</comment>
<evidence type="ECO:0000256" key="13">
    <source>
        <dbReference type="SAM" id="MobiDB-lite"/>
    </source>
</evidence>
<dbReference type="InterPro" id="IPR003111">
    <property type="entry name" value="Lon_prtase_N"/>
</dbReference>
<feature type="region of interest" description="Disordered" evidence="13">
    <location>
        <begin position="825"/>
        <end position="862"/>
    </location>
</feature>
<evidence type="ECO:0000259" key="14">
    <source>
        <dbReference type="PROSITE" id="PS51786"/>
    </source>
</evidence>
<accession>A0AAD9L7D5</accession>
<dbReference type="InterPro" id="IPR008269">
    <property type="entry name" value="Lon_proteolytic"/>
</dbReference>
<proteinExistence type="inferred from homology"/>
<dbReference type="PROSITE" id="PS51786">
    <property type="entry name" value="LON_PROTEOLYTIC"/>
    <property type="match status" value="1"/>
</dbReference>
<dbReference type="InterPro" id="IPR020568">
    <property type="entry name" value="Ribosomal_Su5_D2-typ_SF"/>
</dbReference>
<keyword evidence="9 11" id="KW-0496">Mitochondrion</keyword>
<comment type="subcellular location">
    <subcellularLocation>
        <location evidence="1 11">Mitochondrion matrix</location>
    </subcellularLocation>
</comment>
<comment type="similarity">
    <text evidence="11 12">Belongs to the peptidase S16 family.</text>
</comment>
<evidence type="ECO:0000256" key="5">
    <source>
        <dbReference type="ARBA" id="ARBA00022825"/>
    </source>
</evidence>
<dbReference type="Pfam" id="PF02190">
    <property type="entry name" value="LON_substr_bdg"/>
    <property type="match status" value="1"/>
</dbReference>
<reference evidence="16" key="1">
    <citation type="submission" date="2023-02" db="EMBL/GenBank/DDBJ databases">
        <title>Identification and recombinant expression of a fungal hydrolase from Papiliotrema laurentii that hydrolyzes apple cutin and clears colloidal polyester polyurethane.</title>
        <authorList>
            <consortium name="DOE Joint Genome Institute"/>
            <person name="Roman V.A."/>
            <person name="Bojanowski C."/>
            <person name="Crable B.R."/>
            <person name="Wagner D.N."/>
            <person name="Hung C.S."/>
            <person name="Nadeau L.J."/>
            <person name="Schratz L."/>
            <person name="Haridas S."/>
            <person name="Pangilinan J."/>
            <person name="Lipzen A."/>
            <person name="Na H."/>
            <person name="Yan M."/>
            <person name="Ng V."/>
            <person name="Grigoriev I.V."/>
            <person name="Spatafora J.W."/>
            <person name="Barlow D."/>
            <person name="Biffinger J."/>
            <person name="Kelley-Loughnane N."/>
            <person name="Varaljay V.A."/>
            <person name="Crookes-Goodson W.J."/>
        </authorList>
    </citation>
    <scope>NUCLEOTIDE SEQUENCE</scope>
    <source>
        <strain evidence="16">5307AH</strain>
    </source>
</reference>
<evidence type="ECO:0000256" key="8">
    <source>
        <dbReference type="ARBA" id="ARBA00023125"/>
    </source>
</evidence>
<dbReference type="Proteomes" id="UP001182556">
    <property type="component" value="Unassembled WGS sequence"/>
</dbReference>
<dbReference type="InterPro" id="IPR014721">
    <property type="entry name" value="Ribsml_uS5_D2-typ_fold_subgr"/>
</dbReference>
<organism evidence="16 17">
    <name type="scientific">Papiliotrema laurentii</name>
    <name type="common">Cryptococcus laurentii</name>
    <dbReference type="NCBI Taxonomy" id="5418"/>
    <lineage>
        <taxon>Eukaryota</taxon>
        <taxon>Fungi</taxon>
        <taxon>Dikarya</taxon>
        <taxon>Basidiomycota</taxon>
        <taxon>Agaricomycotina</taxon>
        <taxon>Tremellomycetes</taxon>
        <taxon>Tremellales</taxon>
        <taxon>Rhynchogastremaceae</taxon>
        <taxon>Papiliotrema</taxon>
    </lineage>
</organism>
<dbReference type="Gene3D" id="1.10.8.60">
    <property type="match status" value="1"/>
</dbReference>
<feature type="compositionally biased region" description="Low complexity" evidence="13">
    <location>
        <begin position="103"/>
        <end position="124"/>
    </location>
</feature>
<dbReference type="PANTHER" id="PTHR43718:SF2">
    <property type="entry name" value="LON PROTEASE HOMOLOG, MITOCHONDRIAL"/>
    <property type="match status" value="1"/>
</dbReference>
<dbReference type="PANTHER" id="PTHR43718">
    <property type="entry name" value="LON PROTEASE"/>
    <property type="match status" value="1"/>
</dbReference>
<dbReference type="FunFam" id="2.30.130.40:FF:000010">
    <property type="entry name" value="Lon protease homolog, mitochondrial"/>
    <property type="match status" value="1"/>
</dbReference>
<dbReference type="Gene3D" id="3.30.230.10">
    <property type="match status" value="1"/>
</dbReference>
<dbReference type="GO" id="GO:0043565">
    <property type="term" value="F:sequence-specific DNA binding"/>
    <property type="evidence" value="ECO:0007669"/>
    <property type="project" value="UniProtKB-UniRule"/>
</dbReference>
<keyword evidence="7" id="KW-0809">Transit peptide</keyword>
<dbReference type="InterPro" id="IPR004815">
    <property type="entry name" value="Lon_bac/euk-typ"/>
</dbReference>
<dbReference type="Pfam" id="PF22667">
    <property type="entry name" value="Lon_lid"/>
    <property type="match status" value="1"/>
</dbReference>
<feature type="compositionally biased region" description="Basic and acidic residues" evidence="13">
    <location>
        <begin position="26"/>
        <end position="83"/>
    </location>
</feature>
<dbReference type="FunFam" id="1.20.5.5270:FF:000001">
    <property type="entry name" value="Lon protease homolog, mitochondrial"/>
    <property type="match status" value="1"/>
</dbReference>
<keyword evidence="3 11" id="KW-0547">Nucleotide-binding</keyword>
<dbReference type="InterPro" id="IPR027503">
    <property type="entry name" value="Lonm_euk"/>
</dbReference>
<name>A0AAD9L7D5_PAPLA</name>
<dbReference type="PRINTS" id="PR00830">
    <property type="entry name" value="ENDOLAPTASE"/>
</dbReference>
<dbReference type="Pfam" id="PF05362">
    <property type="entry name" value="Lon_C"/>
    <property type="match status" value="1"/>
</dbReference>
<feature type="binding site" evidence="11">
    <location>
        <begin position="595"/>
        <end position="602"/>
    </location>
    <ligand>
        <name>ATP</name>
        <dbReference type="ChEBI" id="CHEBI:30616"/>
    </ligand>
</feature>
<evidence type="ECO:0000313" key="16">
    <source>
        <dbReference type="EMBL" id="KAK1925778.1"/>
    </source>
</evidence>
<keyword evidence="2 11" id="KW-0645">Protease</keyword>
<evidence type="ECO:0000256" key="9">
    <source>
        <dbReference type="ARBA" id="ARBA00023128"/>
    </source>
</evidence>
<dbReference type="HAMAP" id="MF_03120">
    <property type="entry name" value="lonm_euk"/>
    <property type="match status" value="1"/>
</dbReference>
<feature type="domain" description="Lon N-terminal" evidence="15">
    <location>
        <begin position="147"/>
        <end position="442"/>
    </location>
</feature>
<dbReference type="InterPro" id="IPR003959">
    <property type="entry name" value="ATPase_AAA_core"/>
</dbReference>
<feature type="compositionally biased region" description="Polar residues" evidence="13">
    <location>
        <begin position="1"/>
        <end position="11"/>
    </location>
</feature>
<dbReference type="EMBL" id="JAODAN010000003">
    <property type="protein sequence ID" value="KAK1925778.1"/>
    <property type="molecule type" value="Genomic_DNA"/>
</dbReference>
<comment type="function">
    <text evidence="11">ATP-dependent serine protease that mediates the selective degradation of misfolded, unassembled or oxidatively damaged polypeptides as well as certain short-lived regulatory proteins in the mitochondrial matrix. May also have a chaperone function in the assembly of inner membrane protein complexes. Participates in the regulation of mitochondrial gene expression and in the maintenance of the integrity of the mitochondrial genome. Binds to mitochondrial DNA in a site-specific manner.</text>
</comment>
<evidence type="ECO:0000256" key="11">
    <source>
        <dbReference type="HAMAP-Rule" id="MF_03120"/>
    </source>
</evidence>
<evidence type="ECO:0000259" key="15">
    <source>
        <dbReference type="PROSITE" id="PS51787"/>
    </source>
</evidence>
<dbReference type="GO" id="GO:0006515">
    <property type="term" value="P:protein quality control for misfolded or incompletely synthesized proteins"/>
    <property type="evidence" value="ECO:0007669"/>
    <property type="project" value="UniProtKB-UniRule"/>
</dbReference>
<sequence>MSHRLTTSSSGGEVGRRQLHVSAPVLKDKRWVNHAEEAKQKAQEEEEEKNKEGSSAEDVEEKKEVKAKKDVKEKKSVKEKQPPEGEAAESSKAAQDRAKAAEAAKSTTSTDASSSSGSAPSGAGNNTPPSPGKEIAKVNVPEVYPQVLALPITLRPLFPTFYKAVTITHPPVIKAIRELLAHGQPYIGAFLFKDSESDADVITSLDQVHPVGVFAQITSTFEPPEKPKAFGKDGKEEAPEPKALTVVLYPHRRIRIDELVTSTQSGESVPIAKVVEEVQRDQMDEGEVSSFERDIPSVDAVREELGTPPAEPVEEPEEDNTPKKPLSQIGFLHSLLPDVSLTNVSNFQVEPYKKDSQMIRALMAELISSFKDLAQLAPIFRDQIASFTMAHSTTNVFDDPERLADFAAAVSTGEASDLQNLLESTSIEDRLQKALTILKKELINAQLQQKISKDVESKIQKRQREYYLIEQLKGIKRELGMESDGKDKLVEKFKEKAEKLAMPEGTRKVFDEELSKLVGLEQVSSEFAVTRNYLDWLTAVPWGVHSPENFNIPHARQVLDDDHYGLKDVKDRILEFLAVGKLRGSVQGKIICLSGPPGVGKTSIGKSIARALGRQFYRFSVGGLNDVAEIKGHRRTYIGAMPGKAVQALKKVQVENPLILIDEIDKIGAGRMNGGDPQGAILEMLDPEQNGSFLDHYLDVPIDLSRVLFVCTANVLHTIPRPLLDRLEVIELSGYVAAEKKAIAERFLGPQAKEQSGLKDVDVDISPEAVDTIIRWYARESGVRNLKKLIEKVYRKAAFKIVQDLGEEAIPEPEPVKITAATETVEAQDPDVKPASERLPGDEVPAEESKNEKPVTKENRKPMKVPDTVHIRITPDNLRDYVGAPYFQTDRIWSSPPPPGVSHGLAASGEGQGTVLPIEVSSMPGKGNLQLTGKLGEVIRESAQLAVSWVKSNAFALGITKSDADTILTDRDIHLHMPEGAIGKDGPSAGTALVVALVSLLTKTKVDWDIALTGEISLLGQVLRVGGLKEKTLAAHRTGIKKLIVPLGCRAEIEENVPDSVKEGIEFVYVDSVRQVLHEVFKGEEIAERWKETLPADKEPERVLPHHSE</sequence>
<evidence type="ECO:0000256" key="7">
    <source>
        <dbReference type="ARBA" id="ARBA00022946"/>
    </source>
</evidence>
<feature type="active site" evidence="11 12">
    <location>
        <position position="1031"/>
    </location>
</feature>
<dbReference type="Pfam" id="PF00004">
    <property type="entry name" value="AAA"/>
    <property type="match status" value="1"/>
</dbReference>
<feature type="region of interest" description="Disordered" evidence="13">
    <location>
        <begin position="1"/>
        <end position="134"/>
    </location>
</feature>
<dbReference type="PROSITE" id="PS51787">
    <property type="entry name" value="LON_N"/>
    <property type="match status" value="1"/>
</dbReference>
<dbReference type="Gene3D" id="1.20.58.1480">
    <property type="match status" value="1"/>
</dbReference>
<evidence type="ECO:0000256" key="12">
    <source>
        <dbReference type="PROSITE-ProRule" id="PRU01122"/>
    </source>
</evidence>
<dbReference type="SUPFAM" id="SSF52540">
    <property type="entry name" value="P-loop containing nucleoside triphosphate hydrolases"/>
    <property type="match status" value="1"/>
</dbReference>
<dbReference type="FunFam" id="3.30.230.10:FF:000019">
    <property type="entry name" value="Lon protease homolog 2, peroxisomal"/>
    <property type="match status" value="1"/>
</dbReference>
<dbReference type="EC" id="3.4.21.53" evidence="11"/>
<dbReference type="GO" id="GO:0004176">
    <property type="term" value="F:ATP-dependent peptidase activity"/>
    <property type="evidence" value="ECO:0007669"/>
    <property type="project" value="UniProtKB-UniRule"/>
</dbReference>
<dbReference type="CDD" id="cd19500">
    <property type="entry name" value="RecA-like_Lon"/>
    <property type="match status" value="1"/>
</dbReference>
<dbReference type="NCBIfam" id="TIGR00763">
    <property type="entry name" value="lon"/>
    <property type="match status" value="1"/>
</dbReference>
<keyword evidence="5 11" id="KW-0720">Serine protease</keyword>
<dbReference type="GO" id="GO:0034599">
    <property type="term" value="P:cellular response to oxidative stress"/>
    <property type="evidence" value="ECO:0007669"/>
    <property type="project" value="UniProtKB-UniRule"/>
</dbReference>
<evidence type="ECO:0000256" key="10">
    <source>
        <dbReference type="ARBA" id="ARBA00050665"/>
    </source>
</evidence>
<dbReference type="GO" id="GO:0004252">
    <property type="term" value="F:serine-type endopeptidase activity"/>
    <property type="evidence" value="ECO:0007669"/>
    <property type="project" value="UniProtKB-UniRule"/>
</dbReference>
<feature type="domain" description="Lon proteolytic" evidence="14">
    <location>
        <begin position="896"/>
        <end position="1083"/>
    </location>
</feature>
<protein>
    <recommendedName>
        <fullName evidence="11">Lon protease homolog, mitochondrial</fullName>
        <ecNumber evidence="11">3.4.21.53</ecNumber>
    </recommendedName>
</protein>
<dbReference type="GO" id="GO:0005524">
    <property type="term" value="F:ATP binding"/>
    <property type="evidence" value="ECO:0007669"/>
    <property type="project" value="UniProtKB-UniRule"/>
</dbReference>